<dbReference type="InParanoid" id="C5DJY8"/>
<dbReference type="GO" id="GO:0006355">
    <property type="term" value="P:regulation of DNA-templated transcription"/>
    <property type="evidence" value="ECO:0007669"/>
    <property type="project" value="InterPro"/>
</dbReference>
<evidence type="ECO:0000259" key="6">
    <source>
        <dbReference type="PROSITE" id="PS50071"/>
    </source>
</evidence>
<keyword evidence="8" id="KW-1185">Reference proteome</keyword>
<organism evidence="7 8">
    <name type="scientific">Lachancea thermotolerans (strain ATCC 56472 / CBS 6340 / NRRL Y-8284)</name>
    <name type="common">Yeast</name>
    <name type="synonym">Kluyveromyces thermotolerans</name>
    <dbReference type="NCBI Taxonomy" id="559295"/>
    <lineage>
        <taxon>Eukaryota</taxon>
        <taxon>Fungi</taxon>
        <taxon>Dikarya</taxon>
        <taxon>Ascomycota</taxon>
        <taxon>Saccharomycotina</taxon>
        <taxon>Saccharomycetes</taxon>
        <taxon>Saccharomycetales</taxon>
        <taxon>Saccharomycetaceae</taxon>
        <taxon>Lachancea</taxon>
    </lineage>
</organism>
<evidence type="ECO:0000256" key="2">
    <source>
        <dbReference type="ARBA" id="ARBA00023155"/>
    </source>
</evidence>
<dbReference type="GO" id="GO:0003677">
    <property type="term" value="F:DNA binding"/>
    <property type="evidence" value="ECO:0007669"/>
    <property type="project" value="UniProtKB-UniRule"/>
</dbReference>
<evidence type="ECO:0000313" key="7">
    <source>
        <dbReference type="EMBL" id="CAR23789.1"/>
    </source>
</evidence>
<feature type="region of interest" description="Disordered" evidence="5">
    <location>
        <begin position="86"/>
        <end position="108"/>
    </location>
</feature>
<dbReference type="PROSITE" id="PS50071">
    <property type="entry name" value="HOMEOBOX_2"/>
    <property type="match status" value="1"/>
</dbReference>
<dbReference type="GO" id="GO:0005634">
    <property type="term" value="C:nucleus"/>
    <property type="evidence" value="ECO:0007669"/>
    <property type="project" value="UniProtKB-SubCell"/>
</dbReference>
<dbReference type="Gene3D" id="1.10.10.60">
    <property type="entry name" value="Homeodomain-like"/>
    <property type="match status" value="1"/>
</dbReference>
<dbReference type="SUPFAM" id="SSF46689">
    <property type="entry name" value="Homeodomain-like"/>
    <property type="match status" value="1"/>
</dbReference>
<feature type="DNA-binding region" description="Homeobox" evidence="4">
    <location>
        <begin position="40"/>
        <end position="97"/>
    </location>
</feature>
<dbReference type="GeneID" id="8292416"/>
<dbReference type="FunCoup" id="C5DJY8">
    <property type="interactions" value="214"/>
</dbReference>
<dbReference type="InterPro" id="IPR009057">
    <property type="entry name" value="Homeodomain-like_sf"/>
</dbReference>
<dbReference type="EMBL" id="CU928170">
    <property type="protein sequence ID" value="CAR23789.1"/>
    <property type="molecule type" value="Genomic_DNA"/>
</dbReference>
<gene>
    <name evidence="7" type="ordered locus">KLTH0F00396g</name>
</gene>
<dbReference type="Pfam" id="PF05920">
    <property type="entry name" value="Homeobox_KN"/>
    <property type="match status" value="1"/>
</dbReference>
<evidence type="ECO:0000256" key="3">
    <source>
        <dbReference type="ARBA" id="ARBA00023242"/>
    </source>
</evidence>
<keyword evidence="1 4" id="KW-0238">DNA-binding</keyword>
<evidence type="ECO:0000313" key="8">
    <source>
        <dbReference type="Proteomes" id="UP000002036"/>
    </source>
</evidence>
<feature type="domain" description="Homeobox" evidence="6">
    <location>
        <begin position="38"/>
        <end position="96"/>
    </location>
</feature>
<comment type="subcellular location">
    <subcellularLocation>
        <location evidence="4">Nucleus</location>
    </subcellularLocation>
</comment>
<dbReference type="InterPro" id="IPR008422">
    <property type="entry name" value="KN_HD"/>
</dbReference>
<dbReference type="RefSeq" id="XP_002554226.1">
    <property type="nucleotide sequence ID" value="XM_002554180.1"/>
</dbReference>
<dbReference type="AlphaFoldDB" id="C5DJY8"/>
<dbReference type="SMART" id="SM00389">
    <property type="entry name" value="HOX"/>
    <property type="match status" value="1"/>
</dbReference>
<dbReference type="Proteomes" id="UP000002036">
    <property type="component" value="Chromosome F"/>
</dbReference>
<name>C5DJY8_LACTC</name>
<dbReference type="OrthoDB" id="10056939at2759"/>
<evidence type="ECO:0000256" key="1">
    <source>
        <dbReference type="ARBA" id="ARBA00023125"/>
    </source>
</evidence>
<sequence length="108" mass="12390">MSHISVSSLLNLPVFQASHQEKATSPITSQSCLVASGKQRKFNATAKKRLERWFCSNIQYPYPNKIQILSLSKNTNLSIKQIQNWMSNRRRKSRKESIDSLLEPILNS</sequence>
<dbReference type="KEGG" id="lth:KLTH0F00396g"/>
<evidence type="ECO:0000256" key="4">
    <source>
        <dbReference type="PROSITE-ProRule" id="PRU00108"/>
    </source>
</evidence>
<protein>
    <submittedName>
        <fullName evidence="7">KLTH0F00396p</fullName>
    </submittedName>
</protein>
<dbReference type="CDD" id="cd00086">
    <property type="entry name" value="homeodomain"/>
    <property type="match status" value="1"/>
</dbReference>
<evidence type="ECO:0000256" key="5">
    <source>
        <dbReference type="SAM" id="MobiDB-lite"/>
    </source>
</evidence>
<dbReference type="HOGENOM" id="CLU_2197427_0_0_1"/>
<reference evidence="7 8" key="1">
    <citation type="journal article" date="2009" name="Genome Res.">
        <title>Comparative genomics of protoploid Saccharomycetaceae.</title>
        <authorList>
            <consortium name="The Genolevures Consortium"/>
            <person name="Souciet J.-L."/>
            <person name="Dujon B."/>
            <person name="Gaillardin C."/>
            <person name="Johnston M."/>
            <person name="Baret P.V."/>
            <person name="Cliften P."/>
            <person name="Sherman D.J."/>
            <person name="Weissenbach J."/>
            <person name="Westhof E."/>
            <person name="Wincker P."/>
            <person name="Jubin C."/>
            <person name="Poulain J."/>
            <person name="Barbe V."/>
            <person name="Segurens B."/>
            <person name="Artiguenave F."/>
            <person name="Anthouard V."/>
            <person name="Vacherie B."/>
            <person name="Val M.-E."/>
            <person name="Fulton R.S."/>
            <person name="Minx P."/>
            <person name="Wilson R."/>
            <person name="Durrens P."/>
            <person name="Jean G."/>
            <person name="Marck C."/>
            <person name="Martin T."/>
            <person name="Nikolski M."/>
            <person name="Rolland T."/>
            <person name="Seret M.-L."/>
            <person name="Casaregola S."/>
            <person name="Despons L."/>
            <person name="Fairhead C."/>
            <person name="Fischer G."/>
            <person name="Lafontaine I."/>
            <person name="Leh V."/>
            <person name="Lemaire M."/>
            <person name="de Montigny J."/>
            <person name="Neuveglise C."/>
            <person name="Thierry A."/>
            <person name="Blanc-Lenfle I."/>
            <person name="Bleykasten C."/>
            <person name="Diffels J."/>
            <person name="Fritsch E."/>
            <person name="Frangeul L."/>
            <person name="Goeffon A."/>
            <person name="Jauniaux N."/>
            <person name="Kachouri-Lafond R."/>
            <person name="Payen C."/>
            <person name="Potier S."/>
            <person name="Pribylova L."/>
            <person name="Ozanne C."/>
            <person name="Richard G.-F."/>
            <person name="Sacerdot C."/>
            <person name="Straub M.-L."/>
            <person name="Talla E."/>
        </authorList>
    </citation>
    <scope>NUCLEOTIDE SEQUENCE [LARGE SCALE GENOMIC DNA]</scope>
    <source>
        <strain evidence="8">ATCC 56472 / CBS 6340 / NRRL Y-8284</strain>
    </source>
</reference>
<proteinExistence type="predicted"/>
<dbReference type="InterPro" id="IPR001356">
    <property type="entry name" value="HD"/>
</dbReference>
<accession>C5DJY8</accession>
<keyword evidence="3 4" id="KW-0539">Nucleus</keyword>
<keyword evidence="2 4" id="KW-0371">Homeobox</keyword>
<dbReference type="STRING" id="559295.C5DJY8"/>